<evidence type="ECO:0000256" key="2">
    <source>
        <dbReference type="SAM" id="MobiDB-lite"/>
    </source>
</evidence>
<proteinExistence type="predicted"/>
<feature type="compositionally biased region" description="Low complexity" evidence="2">
    <location>
        <begin position="581"/>
        <end position="591"/>
    </location>
</feature>
<dbReference type="Proteomes" id="UP000799428">
    <property type="component" value="Unassembled WGS sequence"/>
</dbReference>
<dbReference type="AlphaFoldDB" id="A0A6G1JVE6"/>
<evidence type="ECO:0000313" key="3">
    <source>
        <dbReference type="EMBL" id="KAF2704225.1"/>
    </source>
</evidence>
<feature type="region of interest" description="Disordered" evidence="2">
    <location>
        <begin position="1"/>
        <end position="108"/>
    </location>
</feature>
<feature type="compositionally biased region" description="Basic and acidic residues" evidence="2">
    <location>
        <begin position="82"/>
        <end position="91"/>
    </location>
</feature>
<keyword evidence="4" id="KW-1185">Reference proteome</keyword>
<feature type="coiled-coil region" evidence="1">
    <location>
        <begin position="172"/>
        <end position="206"/>
    </location>
</feature>
<feature type="region of interest" description="Disordered" evidence="2">
    <location>
        <begin position="428"/>
        <end position="479"/>
    </location>
</feature>
<feature type="compositionally biased region" description="Low complexity" evidence="2">
    <location>
        <begin position="615"/>
        <end position="624"/>
    </location>
</feature>
<keyword evidence="1" id="KW-0175">Coiled coil</keyword>
<dbReference type="OrthoDB" id="5430717at2759"/>
<accession>A0A6G1JVE6</accession>
<evidence type="ECO:0000313" key="4">
    <source>
        <dbReference type="Proteomes" id="UP000799428"/>
    </source>
</evidence>
<dbReference type="EMBL" id="MU005783">
    <property type="protein sequence ID" value="KAF2704225.1"/>
    <property type="molecule type" value="Genomic_DNA"/>
</dbReference>
<feature type="compositionally biased region" description="Basic and acidic residues" evidence="2">
    <location>
        <begin position="43"/>
        <end position="52"/>
    </location>
</feature>
<protein>
    <submittedName>
        <fullName evidence="3">Uncharacterized protein</fullName>
    </submittedName>
</protein>
<feature type="compositionally biased region" description="Basic and acidic residues" evidence="2">
    <location>
        <begin position="650"/>
        <end position="660"/>
    </location>
</feature>
<reference evidence="3" key="1">
    <citation type="journal article" date="2020" name="Stud. Mycol.">
        <title>101 Dothideomycetes genomes: a test case for predicting lifestyles and emergence of pathogens.</title>
        <authorList>
            <person name="Haridas S."/>
            <person name="Albert R."/>
            <person name="Binder M."/>
            <person name="Bloem J."/>
            <person name="Labutti K."/>
            <person name="Salamov A."/>
            <person name="Andreopoulos B."/>
            <person name="Baker S."/>
            <person name="Barry K."/>
            <person name="Bills G."/>
            <person name="Bluhm B."/>
            <person name="Cannon C."/>
            <person name="Castanera R."/>
            <person name="Culley D."/>
            <person name="Daum C."/>
            <person name="Ezra D."/>
            <person name="Gonzalez J."/>
            <person name="Henrissat B."/>
            <person name="Kuo A."/>
            <person name="Liang C."/>
            <person name="Lipzen A."/>
            <person name="Lutzoni F."/>
            <person name="Magnuson J."/>
            <person name="Mondo S."/>
            <person name="Nolan M."/>
            <person name="Ohm R."/>
            <person name="Pangilinan J."/>
            <person name="Park H.-J."/>
            <person name="Ramirez L."/>
            <person name="Alfaro M."/>
            <person name="Sun H."/>
            <person name="Tritt A."/>
            <person name="Yoshinaga Y."/>
            <person name="Zwiers L.-H."/>
            <person name="Turgeon B."/>
            <person name="Goodwin S."/>
            <person name="Spatafora J."/>
            <person name="Crous P."/>
            <person name="Grigoriev I."/>
        </authorList>
    </citation>
    <scope>NUCLEOTIDE SEQUENCE</scope>
    <source>
        <strain evidence="3">CBS 279.74</strain>
    </source>
</reference>
<name>A0A6G1JVE6_9PLEO</name>
<evidence type="ECO:0000256" key="1">
    <source>
        <dbReference type="SAM" id="Coils"/>
    </source>
</evidence>
<organism evidence="3 4">
    <name type="scientific">Pleomassaria siparia CBS 279.74</name>
    <dbReference type="NCBI Taxonomy" id="1314801"/>
    <lineage>
        <taxon>Eukaryota</taxon>
        <taxon>Fungi</taxon>
        <taxon>Dikarya</taxon>
        <taxon>Ascomycota</taxon>
        <taxon>Pezizomycotina</taxon>
        <taxon>Dothideomycetes</taxon>
        <taxon>Pleosporomycetidae</taxon>
        <taxon>Pleosporales</taxon>
        <taxon>Pleomassariaceae</taxon>
        <taxon>Pleomassaria</taxon>
    </lineage>
</organism>
<gene>
    <name evidence="3" type="ORF">K504DRAFT_390462</name>
</gene>
<feature type="region of interest" description="Disordered" evidence="2">
    <location>
        <begin position="498"/>
        <end position="660"/>
    </location>
</feature>
<sequence length="660" mass="73311">MQDKGEKGWRKKIHAAARPKTPLQPPLAAPDDNSSERRRRASNKPDKPDKMGWRKTIHGTRPSTPSGASAAAKPLPMDQDGEDTRSDDHGSETSVSTPRRRSAPKPTFSRFMSGYLSLTTAPKDPIFAEPWSDDAPTVFIPPIEPMAALQAIHSHLMNYYGKPISAQHHSGLLRVFEDYRNLRAKMEKMEKLLKDIVEGYQSAENSWNTTEDSYLAEIRRLELLIARDTSGMTGLMAARKGTVVRSSRPQRKTIPEDRMRTAYEYLSTRELDEQIKLRSQKVTLHRPCSPSAKMTALSRHLSSGGSSEQDMVIGTPPNFHHTSTLSRKVKSELDLAKLQNVVVSNSFAQSDYSVFFESGDPLPDEVDATSATLLDTGIECEVSVALRELSTLVARRRGINVEVFTNKLMLLFSESEEDDDRVVSEVFDKGEDTASASSRGEKSGWSPNRRLQHFQSQPQLRSDQKRRRHFSFEPGDDQVEALQKDIDLHQTRIDSQKAPLSKLQGASFHQESESSQSPHHTLNTEVCKPSKIPSPLQPSFFGSVRRENSVSSSQTMLTRPHLDDRRDSTSSIVTAIRDPSLLHQSASRSSSIHNLRQAESTPKEQAGSPKVRNNAIALAAARAADGTSNRTKRVSPASSKTGATHALARGRPESDAPEKR</sequence>